<dbReference type="AlphaFoldDB" id="A0A1M7C9H2"/>
<dbReference type="InterPro" id="IPR000073">
    <property type="entry name" value="AB_hydrolase_1"/>
</dbReference>
<dbReference type="InterPro" id="IPR029058">
    <property type="entry name" value="AB_hydrolase_fold"/>
</dbReference>
<dbReference type="EMBL" id="LT670844">
    <property type="protein sequence ID" value="SHL63864.1"/>
    <property type="molecule type" value="Genomic_DNA"/>
</dbReference>
<reference evidence="2 3" key="1">
    <citation type="submission" date="2016-11" db="EMBL/GenBank/DDBJ databases">
        <authorList>
            <person name="Jaros S."/>
            <person name="Januszkiewicz K."/>
            <person name="Wedrychowicz H."/>
        </authorList>
    </citation>
    <scope>NUCLEOTIDE SEQUENCE [LARGE SCALE GENOMIC DNA]</scope>
    <source>
        <strain evidence="2 3">GAS499</strain>
    </source>
</reference>
<evidence type="ECO:0000313" key="3">
    <source>
        <dbReference type="Proteomes" id="UP000189935"/>
    </source>
</evidence>
<dbReference type="InterPro" id="IPR050266">
    <property type="entry name" value="AB_hydrolase_sf"/>
</dbReference>
<protein>
    <submittedName>
        <fullName evidence="2">Haloalkane dehalogenase</fullName>
    </submittedName>
</protein>
<organism evidence="2 3">
    <name type="scientific">Bradyrhizobium lablabi</name>
    <dbReference type="NCBI Taxonomy" id="722472"/>
    <lineage>
        <taxon>Bacteria</taxon>
        <taxon>Pseudomonadati</taxon>
        <taxon>Pseudomonadota</taxon>
        <taxon>Alphaproteobacteria</taxon>
        <taxon>Hyphomicrobiales</taxon>
        <taxon>Nitrobacteraceae</taxon>
        <taxon>Bradyrhizobium</taxon>
    </lineage>
</organism>
<proteinExistence type="predicted"/>
<dbReference type="GO" id="GO:0016020">
    <property type="term" value="C:membrane"/>
    <property type="evidence" value="ECO:0007669"/>
    <property type="project" value="TreeGrafter"/>
</dbReference>
<dbReference type="OrthoDB" id="9799612at2"/>
<sequence>MDTPAIEARNICLSEFGISTRVLEAGLGPVVLMLHGNPDNADEWALLIGKLAGRYRCIAPDFPGYGKSPEPPAAFTYSLKDQMRFVDAVLQAMRIAGPVILVVHDTGGMVGTAWAAANLGRLRGMVITNTVAFDGFPWFPIARQWGDTSLAGKIRSSLGMAALRLRGGALFKRIFGAQCPQLSEQELDRFAASFAMNRDAKRTTLRQFRQFMQPGFFAEFAAMRERILARVPCRVVWGDKDKFIPVRFAHAFGSQQVRILPDAGHWVALTAPEALAAEVEALS</sequence>
<dbReference type="RefSeq" id="WP_079543618.1">
    <property type="nucleotide sequence ID" value="NZ_LT670844.1"/>
</dbReference>
<accession>A0A1M7C9H2</accession>
<dbReference type="Proteomes" id="UP000189935">
    <property type="component" value="Chromosome I"/>
</dbReference>
<dbReference type="PANTHER" id="PTHR43798:SF24">
    <property type="entry name" value="CIS-3-ALKYL-4-ALKYLOXETAN-2-ONE DECARBOXYLASE"/>
    <property type="match status" value="1"/>
</dbReference>
<name>A0A1M7C9H2_9BRAD</name>
<dbReference type="Pfam" id="PF12697">
    <property type="entry name" value="Abhydrolase_6"/>
    <property type="match status" value="1"/>
</dbReference>
<feature type="domain" description="AB hydrolase-1" evidence="1">
    <location>
        <begin position="31"/>
        <end position="277"/>
    </location>
</feature>
<dbReference type="PANTHER" id="PTHR43798">
    <property type="entry name" value="MONOACYLGLYCEROL LIPASE"/>
    <property type="match status" value="1"/>
</dbReference>
<dbReference type="SUPFAM" id="SSF53474">
    <property type="entry name" value="alpha/beta-Hydrolases"/>
    <property type="match status" value="1"/>
</dbReference>
<dbReference type="PRINTS" id="PR00111">
    <property type="entry name" value="ABHYDROLASE"/>
</dbReference>
<dbReference type="Gene3D" id="3.40.50.1820">
    <property type="entry name" value="alpha/beta hydrolase"/>
    <property type="match status" value="1"/>
</dbReference>
<gene>
    <name evidence="2" type="ORF">SAMN05444159_6420</name>
</gene>
<evidence type="ECO:0000313" key="2">
    <source>
        <dbReference type="EMBL" id="SHL63864.1"/>
    </source>
</evidence>
<evidence type="ECO:0000259" key="1">
    <source>
        <dbReference type="Pfam" id="PF12697"/>
    </source>
</evidence>